<feature type="compositionally biased region" description="Basic and acidic residues" evidence="1">
    <location>
        <begin position="430"/>
        <end position="443"/>
    </location>
</feature>
<feature type="compositionally biased region" description="Acidic residues" evidence="1">
    <location>
        <begin position="444"/>
        <end position="459"/>
    </location>
</feature>
<feature type="region of interest" description="Disordered" evidence="1">
    <location>
        <begin position="593"/>
        <end position="639"/>
    </location>
</feature>
<organism evidence="2 3">
    <name type="scientific">Volvox africanus</name>
    <dbReference type="NCBI Taxonomy" id="51714"/>
    <lineage>
        <taxon>Eukaryota</taxon>
        <taxon>Viridiplantae</taxon>
        <taxon>Chlorophyta</taxon>
        <taxon>core chlorophytes</taxon>
        <taxon>Chlorophyceae</taxon>
        <taxon>CS clade</taxon>
        <taxon>Chlamydomonadales</taxon>
        <taxon>Volvocaceae</taxon>
        <taxon>Volvox</taxon>
    </lineage>
</organism>
<feature type="region of interest" description="Disordered" evidence="1">
    <location>
        <begin position="1"/>
        <end position="20"/>
    </location>
</feature>
<gene>
    <name evidence="2" type="ORF">Vafri_12081</name>
</gene>
<protein>
    <recommendedName>
        <fullName evidence="4">Rab-GAP TBC domain-containing protein</fullName>
    </recommendedName>
</protein>
<name>A0A8J4BA99_9CHLO</name>
<reference evidence="2" key="1">
    <citation type="journal article" date="2021" name="Proc. Natl. Acad. Sci. U.S.A.">
        <title>Three genomes in the algal genus Volvox reveal the fate of a haploid sex-determining region after a transition to homothallism.</title>
        <authorList>
            <person name="Yamamoto K."/>
            <person name="Hamaji T."/>
            <person name="Kawai-Toyooka H."/>
            <person name="Matsuzaki R."/>
            <person name="Takahashi F."/>
            <person name="Nishimura Y."/>
            <person name="Kawachi M."/>
            <person name="Noguchi H."/>
            <person name="Minakuchi Y."/>
            <person name="Umen J.G."/>
            <person name="Toyoda A."/>
            <person name="Nozaki H."/>
        </authorList>
    </citation>
    <scope>NUCLEOTIDE SEQUENCE</scope>
    <source>
        <strain evidence="2">NIES-3780</strain>
    </source>
</reference>
<feature type="region of interest" description="Disordered" evidence="1">
    <location>
        <begin position="416"/>
        <end position="474"/>
    </location>
</feature>
<evidence type="ECO:0008006" key="4">
    <source>
        <dbReference type="Google" id="ProtNLM"/>
    </source>
</evidence>
<feature type="non-terminal residue" evidence="2">
    <location>
        <position position="1"/>
    </location>
</feature>
<feature type="region of interest" description="Disordered" evidence="1">
    <location>
        <begin position="342"/>
        <end position="401"/>
    </location>
</feature>
<dbReference type="AlphaFoldDB" id="A0A8J4BA99"/>
<feature type="compositionally biased region" description="Low complexity" evidence="1">
    <location>
        <begin position="348"/>
        <end position="366"/>
    </location>
</feature>
<feature type="compositionally biased region" description="Low complexity" evidence="1">
    <location>
        <begin position="742"/>
        <end position="755"/>
    </location>
</feature>
<sequence>MTLGFPSSRRPGTGGVENAGGTGTTVGFGTVAAAAAFAFTLHIAAKLRSPLGLSHYKSAVGEDGTVSDLETLLQRVAEKGLEPDARPEVWPLLLGVYSGGETYEHRSASYKGLREAFEGLLRRCQELEAACLEATSSSRRSARASSSCCGPALQSPSNTTSASASPLYFTKSPAIAGGALGTSSGGGAAAGIAAGDSRFCTELLRPVPTTMQIQMSSMDDGGWSKVVVAEMDDAAAASAVMDGKWEEEGIGGCNGATAAAALTPASEASFLGHVSRTDVPLELRPYWEAQQSIALDAVRVDFKKLQLPGATPLAAAATSNGSGGVSGLTVSLRGLGFTGLGSGSDSTPAANPAASGLLPAAAAPTPNRRSNGSGDGTTDPAPAVVTVNPCAVSGGGGGGSRITSWFREKVEEYQASRAARQQQQQQQQQERQEQKEQEQREQQEQEQQEQEQQEQEQQEISDVSGTKSPQIAAAPPAAAAKLVSSMEMQEAASLRLSDVSGLPGQLQHGQGGSEQPVSEMVDGFVEALWGNPLELGPGNSSSNSWNDCNVLSSVQSNVAAAVAATVETSSSAIETQTPPPALCDVSNSYDLGSSAATAPASDGENECAHRDGGGPGPVIIDDGSDDTHLGRPVCDMSTETPHPVAPGVCAAVPDASIGVAAARTDPRVGSSIFASRWAAFSNRMRQPASVLTLTSPRLTAALSSSSSSSSPSCPSSPLLQNDSPAGHGSGGVAAGQHCDFCVPTPSSLPSVTSTPRHASEGGTSR</sequence>
<keyword evidence="3" id="KW-1185">Reference proteome</keyword>
<dbReference type="EMBL" id="BNCO01000025">
    <property type="protein sequence ID" value="GIL56770.1"/>
    <property type="molecule type" value="Genomic_DNA"/>
</dbReference>
<evidence type="ECO:0000256" key="1">
    <source>
        <dbReference type="SAM" id="MobiDB-lite"/>
    </source>
</evidence>
<comment type="caution">
    <text evidence="2">The sequence shown here is derived from an EMBL/GenBank/DDBJ whole genome shotgun (WGS) entry which is preliminary data.</text>
</comment>
<feature type="compositionally biased region" description="Polar residues" evidence="1">
    <location>
        <begin position="460"/>
        <end position="469"/>
    </location>
</feature>
<feature type="compositionally biased region" description="Low complexity" evidence="1">
    <location>
        <begin position="701"/>
        <end position="719"/>
    </location>
</feature>
<proteinExistence type="predicted"/>
<dbReference type="Proteomes" id="UP000747399">
    <property type="component" value="Unassembled WGS sequence"/>
</dbReference>
<feature type="compositionally biased region" description="Low complexity" evidence="1">
    <location>
        <begin position="420"/>
        <end position="429"/>
    </location>
</feature>
<evidence type="ECO:0000313" key="3">
    <source>
        <dbReference type="Proteomes" id="UP000747399"/>
    </source>
</evidence>
<accession>A0A8J4BA99</accession>
<evidence type="ECO:0000313" key="2">
    <source>
        <dbReference type="EMBL" id="GIL56770.1"/>
    </source>
</evidence>
<feature type="region of interest" description="Disordered" evidence="1">
    <location>
        <begin position="701"/>
        <end position="765"/>
    </location>
</feature>